<dbReference type="PANTHER" id="PTHR47723:SF13">
    <property type="entry name" value="PUTATIVE-RELATED"/>
    <property type="match status" value="1"/>
</dbReference>
<dbReference type="InterPro" id="IPR002156">
    <property type="entry name" value="RNaseH_domain"/>
</dbReference>
<proteinExistence type="predicted"/>
<dbReference type="Proteomes" id="UP001472677">
    <property type="component" value="Unassembled WGS sequence"/>
</dbReference>
<organism evidence="2 3">
    <name type="scientific">Hibiscus sabdariffa</name>
    <name type="common">roselle</name>
    <dbReference type="NCBI Taxonomy" id="183260"/>
    <lineage>
        <taxon>Eukaryota</taxon>
        <taxon>Viridiplantae</taxon>
        <taxon>Streptophyta</taxon>
        <taxon>Embryophyta</taxon>
        <taxon>Tracheophyta</taxon>
        <taxon>Spermatophyta</taxon>
        <taxon>Magnoliopsida</taxon>
        <taxon>eudicotyledons</taxon>
        <taxon>Gunneridae</taxon>
        <taxon>Pentapetalae</taxon>
        <taxon>rosids</taxon>
        <taxon>malvids</taxon>
        <taxon>Malvales</taxon>
        <taxon>Malvaceae</taxon>
        <taxon>Malvoideae</taxon>
        <taxon>Hibiscus</taxon>
    </lineage>
</organism>
<feature type="domain" description="RNase H type-1" evidence="1">
    <location>
        <begin position="23"/>
        <end position="122"/>
    </location>
</feature>
<comment type="caution">
    <text evidence="2">The sequence shown here is derived from an EMBL/GenBank/DDBJ whole genome shotgun (WGS) entry which is preliminary data.</text>
</comment>
<gene>
    <name evidence="2" type="ORF">V6N12_070945</name>
</gene>
<dbReference type="EMBL" id="JBBPBM010000006">
    <property type="protein sequence ID" value="KAK8580688.1"/>
    <property type="molecule type" value="Genomic_DNA"/>
</dbReference>
<sequence length="170" mass="18704">MQNWDVFFGDFDWRFDGAESCSCAGGGSLNHVGDWLLGFYRKVGVCSVLEAELRGVAVGLRLAWDVGIRVVLLKVDNGDVARIIRDKARVSDLHGLVPTIRELVDRDWVVCVRQIRRLANMVSNGMEKLARSSYVSSLLDVGFVTLVFSMPPDEVLTLVHDDVSPGPGVA</sequence>
<dbReference type="PANTHER" id="PTHR47723">
    <property type="entry name" value="OS05G0353850 PROTEIN"/>
    <property type="match status" value="1"/>
</dbReference>
<dbReference type="InterPro" id="IPR036397">
    <property type="entry name" value="RNaseH_sf"/>
</dbReference>
<keyword evidence="3" id="KW-1185">Reference proteome</keyword>
<evidence type="ECO:0000313" key="2">
    <source>
        <dbReference type="EMBL" id="KAK8580688.1"/>
    </source>
</evidence>
<reference evidence="2 3" key="1">
    <citation type="journal article" date="2024" name="G3 (Bethesda)">
        <title>Genome assembly of Hibiscus sabdariffa L. provides insights into metabolisms of medicinal natural products.</title>
        <authorList>
            <person name="Kim T."/>
        </authorList>
    </citation>
    <scope>NUCLEOTIDE SEQUENCE [LARGE SCALE GENOMIC DNA]</scope>
    <source>
        <strain evidence="2">TK-2024</strain>
        <tissue evidence="2">Old leaves</tissue>
    </source>
</reference>
<dbReference type="CDD" id="cd06222">
    <property type="entry name" value="RNase_H_like"/>
    <property type="match status" value="1"/>
</dbReference>
<evidence type="ECO:0000313" key="3">
    <source>
        <dbReference type="Proteomes" id="UP001472677"/>
    </source>
</evidence>
<dbReference type="InterPro" id="IPR012337">
    <property type="entry name" value="RNaseH-like_sf"/>
</dbReference>
<dbReference type="Gene3D" id="3.30.420.10">
    <property type="entry name" value="Ribonuclease H-like superfamily/Ribonuclease H"/>
    <property type="match status" value="1"/>
</dbReference>
<dbReference type="SUPFAM" id="SSF53098">
    <property type="entry name" value="Ribonuclease H-like"/>
    <property type="match status" value="1"/>
</dbReference>
<evidence type="ECO:0000259" key="1">
    <source>
        <dbReference type="Pfam" id="PF13456"/>
    </source>
</evidence>
<accession>A0ABR2FIH0</accession>
<dbReference type="InterPro" id="IPR053151">
    <property type="entry name" value="RNase_H-like"/>
</dbReference>
<dbReference type="Pfam" id="PF13456">
    <property type="entry name" value="RVT_3"/>
    <property type="match status" value="1"/>
</dbReference>
<dbReference type="InterPro" id="IPR044730">
    <property type="entry name" value="RNase_H-like_dom_plant"/>
</dbReference>
<name>A0ABR2FIH0_9ROSI</name>
<protein>
    <recommendedName>
        <fullName evidence="1">RNase H type-1 domain-containing protein</fullName>
    </recommendedName>
</protein>